<dbReference type="InterPro" id="IPR024713">
    <property type="entry name" value="Fructosamine_deglycase_FrlB"/>
</dbReference>
<evidence type="ECO:0000313" key="5">
    <source>
        <dbReference type="Proteomes" id="UP000095649"/>
    </source>
</evidence>
<dbReference type="PANTHER" id="PTHR10937:SF14">
    <property type="entry name" value="FRUCTOSELYSINE 6-PHOSPHATE DEGLYCASE"/>
    <property type="match status" value="1"/>
</dbReference>
<dbReference type="GO" id="GO:0016787">
    <property type="term" value="F:hydrolase activity"/>
    <property type="evidence" value="ECO:0007669"/>
    <property type="project" value="UniProtKB-KW"/>
</dbReference>
<gene>
    <name evidence="3" type="primary">frlB</name>
    <name evidence="3" type="ORF">ERS852582_02282</name>
    <name evidence="4" type="ORF">GKD85_15430</name>
</gene>
<sequence>MYNIDLANVKSIVADIVAKHNVENVAFVGCGASKAELYPAKYFLANCSKKLRVAHYTANEFNYDTPDWLGDTTVVITASLGGSTPETVKANSVAKAAGATVVSVTHAAGSALTKEADYTIVHGFEANYAAKLEKMGYVLALAVEILQQVEGFDKYDKMIEGLTNVFEAAENAANSARKSAKEFAEKYKDAPVVYVMSSGASMEVAYSTSICLMMEMQWVNSGSFHSGEFFHGPFEIVDKDVPFILLMNDGKTRPVDARALTFLHRFDALTTVVDAKDYGLGNAVDSSVITYFNPMMHTAVFRVYAEELSYVRQHPLTLRRYMWKLEY</sequence>
<organism evidence="3 5">
    <name type="scientific">Faecalibacterium prausnitzii</name>
    <dbReference type="NCBI Taxonomy" id="853"/>
    <lineage>
        <taxon>Bacteria</taxon>
        <taxon>Bacillati</taxon>
        <taxon>Bacillota</taxon>
        <taxon>Clostridia</taxon>
        <taxon>Eubacteriales</taxon>
        <taxon>Oscillospiraceae</taxon>
        <taxon>Faecalibacterium</taxon>
    </lineage>
</organism>
<dbReference type="Gene3D" id="1.10.10.2240">
    <property type="match status" value="1"/>
</dbReference>
<name>A0A173UR49_9FIRM</name>
<dbReference type="PANTHER" id="PTHR10937">
    <property type="entry name" value="GLUCOSAMINE--FRUCTOSE-6-PHOSPHATE AMINOTRANSFERASE, ISOMERIZING"/>
    <property type="match status" value="1"/>
</dbReference>
<evidence type="ECO:0000313" key="6">
    <source>
        <dbReference type="Proteomes" id="UP000477010"/>
    </source>
</evidence>
<dbReference type="InterPro" id="IPR046348">
    <property type="entry name" value="SIS_dom_sf"/>
</dbReference>
<keyword evidence="1" id="KW-0175">Coiled coil</keyword>
<dbReference type="GO" id="GO:0006487">
    <property type="term" value="P:protein N-linked glycosylation"/>
    <property type="evidence" value="ECO:0007669"/>
    <property type="project" value="TreeGrafter"/>
</dbReference>
<dbReference type="InterPro" id="IPR001347">
    <property type="entry name" value="SIS_dom"/>
</dbReference>
<reference evidence="3 5" key="1">
    <citation type="submission" date="2015-09" db="EMBL/GenBank/DDBJ databases">
        <authorList>
            <consortium name="Pathogen Informatics"/>
        </authorList>
    </citation>
    <scope>NUCLEOTIDE SEQUENCE [LARGE SCALE GENOMIC DNA]</scope>
    <source>
        <strain evidence="3 5">2789STDY5834970</strain>
    </source>
</reference>
<dbReference type="OrthoDB" id="9782098at2"/>
<evidence type="ECO:0000259" key="2">
    <source>
        <dbReference type="PROSITE" id="PS51464"/>
    </source>
</evidence>
<feature type="domain" description="SIS" evidence="2">
    <location>
        <begin position="13"/>
        <end position="151"/>
    </location>
</feature>
<dbReference type="EMBL" id="CYXN01000024">
    <property type="protein sequence ID" value="CUN17513.1"/>
    <property type="molecule type" value="Genomic_DNA"/>
</dbReference>
<dbReference type="GO" id="GO:0006047">
    <property type="term" value="P:UDP-N-acetylglucosamine metabolic process"/>
    <property type="evidence" value="ECO:0007669"/>
    <property type="project" value="TreeGrafter"/>
</dbReference>
<dbReference type="PIRSF" id="PIRSF009290">
    <property type="entry name" value="FrlB"/>
    <property type="match status" value="1"/>
</dbReference>
<dbReference type="InterPro" id="IPR035488">
    <property type="entry name" value="FrlB_SIS"/>
</dbReference>
<dbReference type="CDD" id="cd05710">
    <property type="entry name" value="SIS_1"/>
    <property type="match status" value="1"/>
</dbReference>
<dbReference type="PROSITE" id="PS51464">
    <property type="entry name" value="SIS"/>
    <property type="match status" value="1"/>
</dbReference>
<dbReference type="Proteomes" id="UP000095649">
    <property type="component" value="Unassembled WGS sequence"/>
</dbReference>
<proteinExistence type="predicted"/>
<dbReference type="Gene3D" id="3.40.50.10490">
    <property type="entry name" value="Glucose-6-phosphate isomerase like protein, domain 1"/>
    <property type="match status" value="1"/>
</dbReference>
<dbReference type="GO" id="GO:0097367">
    <property type="term" value="F:carbohydrate derivative binding"/>
    <property type="evidence" value="ECO:0007669"/>
    <property type="project" value="InterPro"/>
</dbReference>
<dbReference type="Proteomes" id="UP000477010">
    <property type="component" value="Unassembled WGS sequence"/>
</dbReference>
<evidence type="ECO:0000313" key="4">
    <source>
        <dbReference type="EMBL" id="MSC82162.1"/>
    </source>
</evidence>
<accession>A0A173UR49</accession>
<dbReference type="AlphaFoldDB" id="A0A173UR49"/>
<dbReference type="SUPFAM" id="SSF53697">
    <property type="entry name" value="SIS domain"/>
    <property type="match status" value="1"/>
</dbReference>
<dbReference type="RefSeq" id="WP_055186628.1">
    <property type="nucleotide sequence ID" value="NZ_CYXN01000024.1"/>
</dbReference>
<dbReference type="EC" id="3.5.-.-" evidence="3"/>
<dbReference type="InterPro" id="IPR035490">
    <property type="entry name" value="GlmS/FrlB_SIS"/>
</dbReference>
<dbReference type="Gene3D" id="3.40.50.12570">
    <property type="match status" value="1"/>
</dbReference>
<evidence type="ECO:0000313" key="3">
    <source>
        <dbReference type="EMBL" id="CUN17513.1"/>
    </source>
</evidence>
<protein>
    <submittedName>
        <fullName evidence="3">Fructosamine deglycase frlB</fullName>
        <ecNumber evidence="3">3.5.-.-</ecNumber>
    </submittedName>
    <submittedName>
        <fullName evidence="4">SIS domain-containing protein</fullName>
    </submittedName>
</protein>
<dbReference type="Pfam" id="PF01380">
    <property type="entry name" value="SIS"/>
    <property type="match status" value="1"/>
</dbReference>
<feature type="coiled-coil region" evidence="1">
    <location>
        <begin position="159"/>
        <end position="186"/>
    </location>
</feature>
<keyword evidence="3" id="KW-0378">Hydrolase</keyword>
<reference evidence="4 6" key="2">
    <citation type="journal article" date="2019" name="Nat. Med.">
        <title>A library of human gut bacterial isolates paired with longitudinal multiomics data enables mechanistic microbiome research.</title>
        <authorList>
            <person name="Poyet M."/>
            <person name="Groussin M."/>
            <person name="Gibbons S.M."/>
            <person name="Avila-Pacheco J."/>
            <person name="Jiang X."/>
            <person name="Kearney S.M."/>
            <person name="Perrotta A.R."/>
            <person name="Berdy B."/>
            <person name="Zhao S."/>
            <person name="Lieberman T.D."/>
            <person name="Swanson P.K."/>
            <person name="Smith M."/>
            <person name="Roesemann S."/>
            <person name="Alexander J.E."/>
            <person name="Rich S.A."/>
            <person name="Livny J."/>
            <person name="Vlamakis H."/>
            <person name="Clish C."/>
            <person name="Bullock K."/>
            <person name="Deik A."/>
            <person name="Scott J."/>
            <person name="Pierce K.A."/>
            <person name="Xavier R.J."/>
            <person name="Alm E.J."/>
        </authorList>
    </citation>
    <scope>NUCLEOTIDE SEQUENCE [LARGE SCALE GENOMIC DNA]</scope>
    <source>
        <strain evidence="4 6">BIOML-B9</strain>
    </source>
</reference>
<dbReference type="EMBL" id="WKQE01000041">
    <property type="protein sequence ID" value="MSC82162.1"/>
    <property type="molecule type" value="Genomic_DNA"/>
</dbReference>
<evidence type="ECO:0000256" key="1">
    <source>
        <dbReference type="SAM" id="Coils"/>
    </source>
</evidence>
<dbReference type="CDD" id="cd05009">
    <property type="entry name" value="SIS_GlmS_GlmD_2"/>
    <property type="match status" value="1"/>
</dbReference>
<dbReference type="GO" id="GO:0006002">
    <property type="term" value="P:fructose 6-phosphate metabolic process"/>
    <property type="evidence" value="ECO:0007669"/>
    <property type="project" value="TreeGrafter"/>
</dbReference>
<dbReference type="GO" id="GO:0004360">
    <property type="term" value="F:glutamine-fructose-6-phosphate transaminase (isomerizing) activity"/>
    <property type="evidence" value="ECO:0007669"/>
    <property type="project" value="TreeGrafter"/>
</dbReference>